<dbReference type="PANTHER" id="PTHR23401">
    <property type="entry name" value="CYCLIN DEPENDANT KINASE-5 ACTIVATOR"/>
    <property type="match status" value="1"/>
</dbReference>
<dbReference type="AlphaFoldDB" id="A0AAD8YS01"/>
<name>A0AAD8YS01_9TELE</name>
<feature type="region of interest" description="Disordered" evidence="2">
    <location>
        <begin position="49"/>
        <end position="84"/>
    </location>
</feature>
<accession>A0AAD8YS01</accession>
<dbReference type="GO" id="GO:0030426">
    <property type="term" value="C:growth cone"/>
    <property type="evidence" value="ECO:0007669"/>
    <property type="project" value="TreeGrafter"/>
</dbReference>
<protein>
    <recommendedName>
        <fullName evidence="5">Cyclin-like domain-containing protein</fullName>
    </recommendedName>
</protein>
<evidence type="ECO:0000256" key="2">
    <source>
        <dbReference type="SAM" id="MobiDB-lite"/>
    </source>
</evidence>
<dbReference type="EMBL" id="JAROKS010000026">
    <property type="protein sequence ID" value="KAK1785234.1"/>
    <property type="molecule type" value="Genomic_DNA"/>
</dbReference>
<dbReference type="InterPro" id="IPR004944">
    <property type="entry name" value="CDK5_activator"/>
</dbReference>
<sequence length="241" mass="27109">MGSALSMPICVKDSGVLDLTASQTEKKKKTRVKKCQFFTLLFRGHSGKALSPKTKRSMKIASGDGLDGVTSATASKPERLSQASTESMPRLLMQSSTSELLTCLGAFFCRRCCLLKDLTADEPVQWLRIVDHYVTLTEWQEQSFLISSTVVFLFMLCRDIISAEVATKEAVLLTCLYVSCSYMCEEISYPAKAFLVEENKGVFWARSLDIANRMSGKMLQINNDPQYFWQVFTDLKNMMVH</sequence>
<evidence type="ECO:0000313" key="4">
    <source>
        <dbReference type="Proteomes" id="UP001239994"/>
    </source>
</evidence>
<keyword evidence="4" id="KW-1185">Reference proteome</keyword>
<proteinExistence type="inferred from homology"/>
<dbReference type="GO" id="GO:0019901">
    <property type="term" value="F:protein kinase binding"/>
    <property type="evidence" value="ECO:0007669"/>
    <property type="project" value="TreeGrafter"/>
</dbReference>
<comment type="caution">
    <text evidence="3">The sequence shown here is derived from an EMBL/GenBank/DDBJ whole genome shotgun (WGS) entry which is preliminary data.</text>
</comment>
<reference evidence="3" key="1">
    <citation type="submission" date="2023-03" db="EMBL/GenBank/DDBJ databases">
        <title>Electrophorus voltai genome.</title>
        <authorList>
            <person name="Bian C."/>
        </authorList>
    </citation>
    <scope>NUCLEOTIDE SEQUENCE</scope>
    <source>
        <strain evidence="3">CB-2022</strain>
        <tissue evidence="3">Muscle</tissue>
    </source>
</reference>
<dbReference type="SUPFAM" id="SSF47954">
    <property type="entry name" value="Cyclin-like"/>
    <property type="match status" value="1"/>
</dbReference>
<dbReference type="Proteomes" id="UP001239994">
    <property type="component" value="Unassembled WGS sequence"/>
</dbReference>
<dbReference type="InterPro" id="IPR036915">
    <property type="entry name" value="Cyclin-like_sf"/>
</dbReference>
<dbReference type="GO" id="GO:0061575">
    <property type="term" value="F:cyclin-dependent protein serine/threonine kinase activator activity"/>
    <property type="evidence" value="ECO:0007669"/>
    <property type="project" value="InterPro"/>
</dbReference>
<evidence type="ECO:0000256" key="1">
    <source>
        <dbReference type="ARBA" id="ARBA00010175"/>
    </source>
</evidence>
<dbReference type="Pfam" id="PF03261">
    <property type="entry name" value="CDK5_activator"/>
    <property type="match status" value="1"/>
</dbReference>
<dbReference type="GO" id="GO:0016533">
    <property type="term" value="C:protein kinase 5 complex"/>
    <property type="evidence" value="ECO:0007669"/>
    <property type="project" value="InterPro"/>
</dbReference>
<gene>
    <name evidence="3" type="ORF">P4O66_018627</name>
</gene>
<evidence type="ECO:0000313" key="3">
    <source>
        <dbReference type="EMBL" id="KAK1785234.1"/>
    </source>
</evidence>
<comment type="similarity">
    <text evidence="1">Belongs to the cyclin-dependent kinase 5 activator family.</text>
</comment>
<evidence type="ECO:0008006" key="5">
    <source>
        <dbReference type="Google" id="ProtNLM"/>
    </source>
</evidence>
<dbReference type="PANTHER" id="PTHR23401:SF0">
    <property type="entry name" value="CYCLIN-DEPENDENT KINASE 5 ACTIVATOR"/>
    <property type="match status" value="1"/>
</dbReference>
<dbReference type="GO" id="GO:0007411">
    <property type="term" value="P:axon guidance"/>
    <property type="evidence" value="ECO:0007669"/>
    <property type="project" value="TreeGrafter"/>
</dbReference>
<dbReference type="GO" id="GO:0005737">
    <property type="term" value="C:cytoplasm"/>
    <property type="evidence" value="ECO:0007669"/>
    <property type="project" value="TreeGrafter"/>
</dbReference>
<dbReference type="Gene3D" id="1.10.472.10">
    <property type="entry name" value="Cyclin-like"/>
    <property type="match status" value="1"/>
</dbReference>
<organism evidence="3 4">
    <name type="scientific">Electrophorus voltai</name>
    <dbReference type="NCBI Taxonomy" id="2609070"/>
    <lineage>
        <taxon>Eukaryota</taxon>
        <taxon>Metazoa</taxon>
        <taxon>Chordata</taxon>
        <taxon>Craniata</taxon>
        <taxon>Vertebrata</taxon>
        <taxon>Euteleostomi</taxon>
        <taxon>Actinopterygii</taxon>
        <taxon>Neopterygii</taxon>
        <taxon>Teleostei</taxon>
        <taxon>Ostariophysi</taxon>
        <taxon>Gymnotiformes</taxon>
        <taxon>Gymnotoidei</taxon>
        <taxon>Gymnotidae</taxon>
        <taxon>Electrophorus</taxon>
    </lineage>
</organism>